<evidence type="ECO:0000256" key="2">
    <source>
        <dbReference type="ARBA" id="ARBA00005745"/>
    </source>
</evidence>
<dbReference type="InterPro" id="IPR018076">
    <property type="entry name" value="T2SS_GspF_dom"/>
</dbReference>
<dbReference type="FunFam" id="1.20.81.30:FF:000001">
    <property type="entry name" value="Type II secretion system protein F"/>
    <property type="match status" value="1"/>
</dbReference>
<evidence type="ECO:0000256" key="5">
    <source>
        <dbReference type="ARBA" id="ARBA00022692"/>
    </source>
</evidence>
<dbReference type="InterPro" id="IPR042094">
    <property type="entry name" value="T2SS_GspF_sf"/>
</dbReference>
<dbReference type="InterPro" id="IPR003004">
    <property type="entry name" value="GspF/PilC"/>
</dbReference>
<dbReference type="Pfam" id="PF00482">
    <property type="entry name" value="T2SSF"/>
    <property type="match status" value="1"/>
</dbReference>
<evidence type="ECO:0000256" key="8">
    <source>
        <dbReference type="SAM" id="Phobius"/>
    </source>
</evidence>
<comment type="caution">
    <text evidence="10">The sequence shown here is derived from an EMBL/GenBank/DDBJ whole genome shotgun (WGS) entry which is preliminary data.</text>
</comment>
<comment type="subcellular location">
    <subcellularLocation>
        <location evidence="1">Cell inner membrane</location>
        <topology evidence="1">Multi-pass membrane protein</topology>
    </subcellularLocation>
</comment>
<feature type="domain" description="Type II secretion system protein GspF" evidence="9">
    <location>
        <begin position="50"/>
        <end position="172"/>
    </location>
</feature>
<evidence type="ECO:0000256" key="3">
    <source>
        <dbReference type="ARBA" id="ARBA00022475"/>
    </source>
</evidence>
<evidence type="ECO:0000256" key="6">
    <source>
        <dbReference type="ARBA" id="ARBA00022989"/>
    </source>
</evidence>
<feature type="transmembrane region" description="Helical" evidence="8">
    <location>
        <begin position="153"/>
        <end position="174"/>
    </location>
</feature>
<evidence type="ECO:0000256" key="4">
    <source>
        <dbReference type="ARBA" id="ARBA00022519"/>
    </source>
</evidence>
<dbReference type="GO" id="GO:0005886">
    <property type="term" value="C:plasma membrane"/>
    <property type="evidence" value="ECO:0007669"/>
    <property type="project" value="UniProtKB-SubCell"/>
</dbReference>
<keyword evidence="4" id="KW-0997">Cell inner membrane</keyword>
<keyword evidence="7 8" id="KW-0472">Membrane</keyword>
<keyword evidence="5 8" id="KW-0812">Transmembrane</keyword>
<dbReference type="EMBL" id="BARV01029536">
    <property type="protein sequence ID" value="GAI45469.1"/>
    <property type="molecule type" value="Genomic_DNA"/>
</dbReference>
<organism evidence="10">
    <name type="scientific">marine sediment metagenome</name>
    <dbReference type="NCBI Taxonomy" id="412755"/>
    <lineage>
        <taxon>unclassified sequences</taxon>
        <taxon>metagenomes</taxon>
        <taxon>ecological metagenomes</taxon>
    </lineage>
</organism>
<accession>X1QQE2</accession>
<proteinExistence type="inferred from homology"/>
<dbReference type="PANTHER" id="PTHR30012">
    <property type="entry name" value="GENERAL SECRETION PATHWAY PROTEIN"/>
    <property type="match status" value="1"/>
</dbReference>
<comment type="similarity">
    <text evidence="2">Belongs to the GSP F family.</text>
</comment>
<sequence>RLALLIIFALVSIVVLGLRSKKGGKIWDTIVLKIPIVSNIVRQTNTTLCLRILGSLLRAGVPVVRALEVTSGALSNFYFKCSLSEAAETVKKGGRLSRALRAYEEIYSPMVLQMMEVGEETGETSEVLEKLADFYEEELSNTTKRLSSIIEPILILIIGGVVGFFAVSMMQPIFGIMGGM</sequence>
<reference evidence="10" key="1">
    <citation type="journal article" date="2014" name="Front. Microbiol.">
        <title>High frequency of phylogenetically diverse reductive dehalogenase-homologous genes in deep subseafloor sedimentary metagenomes.</title>
        <authorList>
            <person name="Kawai M."/>
            <person name="Futagami T."/>
            <person name="Toyoda A."/>
            <person name="Takaki Y."/>
            <person name="Nishi S."/>
            <person name="Hori S."/>
            <person name="Arai W."/>
            <person name="Tsubouchi T."/>
            <person name="Morono Y."/>
            <person name="Uchiyama I."/>
            <person name="Ito T."/>
            <person name="Fujiyama A."/>
            <person name="Inagaki F."/>
            <person name="Takami H."/>
        </authorList>
    </citation>
    <scope>NUCLEOTIDE SEQUENCE</scope>
    <source>
        <strain evidence="10">Expedition CK06-06</strain>
    </source>
</reference>
<evidence type="ECO:0000259" key="9">
    <source>
        <dbReference type="Pfam" id="PF00482"/>
    </source>
</evidence>
<feature type="non-terminal residue" evidence="10">
    <location>
        <position position="1"/>
    </location>
</feature>
<evidence type="ECO:0000256" key="1">
    <source>
        <dbReference type="ARBA" id="ARBA00004429"/>
    </source>
</evidence>
<dbReference type="AlphaFoldDB" id="X1QQE2"/>
<dbReference type="PANTHER" id="PTHR30012:SF0">
    <property type="entry name" value="TYPE II SECRETION SYSTEM PROTEIN F-RELATED"/>
    <property type="match status" value="1"/>
</dbReference>
<protein>
    <recommendedName>
        <fullName evidence="9">Type II secretion system protein GspF domain-containing protein</fullName>
    </recommendedName>
</protein>
<evidence type="ECO:0000313" key="10">
    <source>
        <dbReference type="EMBL" id="GAI45469.1"/>
    </source>
</evidence>
<dbReference type="Gene3D" id="1.20.81.30">
    <property type="entry name" value="Type II secretion system (T2SS), domain F"/>
    <property type="match status" value="1"/>
</dbReference>
<keyword evidence="6 8" id="KW-1133">Transmembrane helix</keyword>
<evidence type="ECO:0000256" key="7">
    <source>
        <dbReference type="ARBA" id="ARBA00023136"/>
    </source>
</evidence>
<name>X1QQE2_9ZZZZ</name>
<keyword evidence="3" id="KW-1003">Cell membrane</keyword>
<gene>
    <name evidence="10" type="ORF">S06H3_47079</name>
</gene>